<gene>
    <name evidence="2" type="ORF">TSPGSL018_21971</name>
</gene>
<feature type="non-terminal residue" evidence="2">
    <location>
        <position position="143"/>
    </location>
</feature>
<evidence type="ECO:0000313" key="2">
    <source>
        <dbReference type="EMBL" id="JAC62921.1"/>
    </source>
</evidence>
<sequence>WGLPVLPAGGSGVVFAVGAVCRSGTEGKRARPSLRHAGLRGGLQREGQRGRRSRQAPEAGALAGGRREGSEGLRGFPSPLLHRRLRPSPEAGAGRGSGIGGRPFPALLRRIGKIGASSEGEVREATDFPLAKPSPDQREGQTR</sequence>
<reference evidence="2" key="1">
    <citation type="submission" date="2014-05" db="EMBL/GenBank/DDBJ databases">
        <title>The transcriptome of the halophilic microalga Tetraselmis sp. GSL018 isolated from the Great Salt Lake, Utah.</title>
        <authorList>
            <person name="Jinkerson R.E."/>
            <person name="D'Adamo S."/>
            <person name="Posewitz M.C."/>
        </authorList>
    </citation>
    <scope>NUCLEOTIDE SEQUENCE</scope>
    <source>
        <strain evidence="2">GSL018</strain>
    </source>
</reference>
<feature type="region of interest" description="Disordered" evidence="1">
    <location>
        <begin position="25"/>
        <end position="143"/>
    </location>
</feature>
<dbReference type="AlphaFoldDB" id="A0A061QX75"/>
<evidence type="ECO:0000256" key="1">
    <source>
        <dbReference type="SAM" id="MobiDB-lite"/>
    </source>
</evidence>
<feature type="non-terminal residue" evidence="2">
    <location>
        <position position="1"/>
    </location>
</feature>
<organism evidence="2">
    <name type="scientific">Tetraselmis sp. GSL018</name>
    <dbReference type="NCBI Taxonomy" id="582737"/>
    <lineage>
        <taxon>Eukaryota</taxon>
        <taxon>Viridiplantae</taxon>
        <taxon>Chlorophyta</taxon>
        <taxon>core chlorophytes</taxon>
        <taxon>Chlorodendrophyceae</taxon>
        <taxon>Chlorodendrales</taxon>
        <taxon>Chlorodendraceae</taxon>
        <taxon>Tetraselmis</taxon>
    </lineage>
</organism>
<proteinExistence type="predicted"/>
<protein>
    <submittedName>
        <fullName evidence="2">Uncharacterized protein</fullName>
    </submittedName>
</protein>
<dbReference type="EMBL" id="GBEZ01024021">
    <property type="protein sequence ID" value="JAC62921.1"/>
    <property type="molecule type" value="Transcribed_RNA"/>
</dbReference>
<name>A0A061QX75_9CHLO</name>
<accession>A0A061QX75</accession>